<reference evidence="1 2" key="1">
    <citation type="journal article" date="2019" name="Nat. Ecol. Evol.">
        <title>Megaphylogeny resolves global patterns of mushroom evolution.</title>
        <authorList>
            <person name="Varga T."/>
            <person name="Krizsan K."/>
            <person name="Foldi C."/>
            <person name="Dima B."/>
            <person name="Sanchez-Garcia M."/>
            <person name="Sanchez-Ramirez S."/>
            <person name="Szollosi G.J."/>
            <person name="Szarkandi J.G."/>
            <person name="Papp V."/>
            <person name="Albert L."/>
            <person name="Andreopoulos W."/>
            <person name="Angelini C."/>
            <person name="Antonin V."/>
            <person name="Barry K.W."/>
            <person name="Bougher N.L."/>
            <person name="Buchanan P."/>
            <person name="Buyck B."/>
            <person name="Bense V."/>
            <person name="Catcheside P."/>
            <person name="Chovatia M."/>
            <person name="Cooper J."/>
            <person name="Damon W."/>
            <person name="Desjardin D."/>
            <person name="Finy P."/>
            <person name="Geml J."/>
            <person name="Haridas S."/>
            <person name="Hughes K."/>
            <person name="Justo A."/>
            <person name="Karasinski D."/>
            <person name="Kautmanova I."/>
            <person name="Kiss B."/>
            <person name="Kocsube S."/>
            <person name="Kotiranta H."/>
            <person name="LaButti K.M."/>
            <person name="Lechner B.E."/>
            <person name="Liimatainen K."/>
            <person name="Lipzen A."/>
            <person name="Lukacs Z."/>
            <person name="Mihaltcheva S."/>
            <person name="Morgado L.N."/>
            <person name="Niskanen T."/>
            <person name="Noordeloos M.E."/>
            <person name="Ohm R.A."/>
            <person name="Ortiz-Santana B."/>
            <person name="Ovrebo C."/>
            <person name="Racz N."/>
            <person name="Riley R."/>
            <person name="Savchenko A."/>
            <person name="Shiryaev A."/>
            <person name="Soop K."/>
            <person name="Spirin V."/>
            <person name="Szebenyi C."/>
            <person name="Tomsovsky M."/>
            <person name="Tulloss R.E."/>
            <person name="Uehling J."/>
            <person name="Grigoriev I.V."/>
            <person name="Vagvolgyi C."/>
            <person name="Papp T."/>
            <person name="Martin F.M."/>
            <person name="Miettinen O."/>
            <person name="Hibbett D.S."/>
            <person name="Nagy L.G."/>
        </authorList>
    </citation>
    <scope>NUCLEOTIDE SEQUENCE [LARGE SCALE GENOMIC DNA]</scope>
    <source>
        <strain evidence="1 2">NL-1719</strain>
    </source>
</reference>
<accession>A0ACD3B5C1</accession>
<sequence>MVLTIVRRRLYALLTSPKYFWPFASLVIFGDAVLTQLIIRFISYTEIDWETYMVQVAVYLKGEMDYSKISGPTGPLVYPVGHLYIHQFLFKITDAGQNLWLAQQIYAALYLTTLFLSCVIYRRAGAPNWLLVFLPLSKRLHSIFVLRLFNDCWTLVPMQLAVLAFQGGLDHFGILLYSLALSVKMSALVYLPGLLVIFYKRRGLLTTAHLVSIILASQVLLAWPFVQHDAWAYIRSAFDLSRVFLYEWTVNWRFVRESAFLSPTFARTLLLGHVVTLIAFGHLQWCSADGGAWKTILRGLSKPTLPAGLVKMSARDVTLILFTSNLIGILFARSLHYQFYSWYAQQIPLLAWATPNLWLVKFALMANVEWAWNTFPSTRRSSGVLLACHIFLLTGIWAAERLKNTSTRG</sequence>
<organism evidence="1 2">
    <name type="scientific">Pluteus cervinus</name>
    <dbReference type="NCBI Taxonomy" id="181527"/>
    <lineage>
        <taxon>Eukaryota</taxon>
        <taxon>Fungi</taxon>
        <taxon>Dikarya</taxon>
        <taxon>Basidiomycota</taxon>
        <taxon>Agaricomycotina</taxon>
        <taxon>Agaricomycetes</taxon>
        <taxon>Agaricomycetidae</taxon>
        <taxon>Agaricales</taxon>
        <taxon>Pluteineae</taxon>
        <taxon>Pluteaceae</taxon>
        <taxon>Pluteus</taxon>
    </lineage>
</organism>
<protein>
    <submittedName>
        <fullName evidence="1">Dolichyl-P-Man:Man(5)GlcNAc(2)-PP-dolichyl mannosyltransferase</fullName>
    </submittedName>
</protein>
<dbReference type="EMBL" id="ML208288">
    <property type="protein sequence ID" value="TFK72157.1"/>
    <property type="molecule type" value="Genomic_DNA"/>
</dbReference>
<evidence type="ECO:0000313" key="2">
    <source>
        <dbReference type="Proteomes" id="UP000308600"/>
    </source>
</evidence>
<keyword evidence="1" id="KW-0808">Transferase</keyword>
<keyword evidence="1" id="KW-0328">Glycosyltransferase</keyword>
<name>A0ACD3B5C1_9AGAR</name>
<dbReference type="Proteomes" id="UP000308600">
    <property type="component" value="Unassembled WGS sequence"/>
</dbReference>
<gene>
    <name evidence="1" type="ORF">BDN72DRAFT_816325</name>
</gene>
<evidence type="ECO:0000313" key="1">
    <source>
        <dbReference type="EMBL" id="TFK72157.1"/>
    </source>
</evidence>
<keyword evidence="2" id="KW-1185">Reference proteome</keyword>
<proteinExistence type="predicted"/>